<organism evidence="2 3">
    <name type="scientific">Geothermobacter hydrogeniphilus</name>
    <dbReference type="NCBI Taxonomy" id="1969733"/>
    <lineage>
        <taxon>Bacteria</taxon>
        <taxon>Pseudomonadati</taxon>
        <taxon>Thermodesulfobacteriota</taxon>
        <taxon>Desulfuromonadia</taxon>
        <taxon>Desulfuromonadales</taxon>
        <taxon>Geothermobacteraceae</taxon>
        <taxon>Geothermobacter</taxon>
    </lineage>
</organism>
<comment type="caution">
    <text evidence="2">The sequence shown here is derived from an EMBL/GenBank/DDBJ whole genome shotgun (WGS) entry which is preliminary data.</text>
</comment>
<feature type="coiled-coil region" evidence="1">
    <location>
        <begin position="78"/>
        <end position="112"/>
    </location>
</feature>
<dbReference type="STRING" id="1969733.B5V00_13645"/>
<evidence type="ECO:0000313" key="2">
    <source>
        <dbReference type="EMBL" id="ORJ57488.1"/>
    </source>
</evidence>
<reference evidence="2 3" key="1">
    <citation type="submission" date="2017-03" db="EMBL/GenBank/DDBJ databases">
        <title>Genome sequence of Geothermobacter sp. EPR-M, Deep-Sea Iron Reducer.</title>
        <authorList>
            <person name="Tully B."/>
            <person name="Savalia P."/>
            <person name="Abuyen K."/>
            <person name="Baughan C."/>
            <person name="Romero E."/>
            <person name="Ronkowski C."/>
            <person name="Torres B."/>
            <person name="Tremblay J."/>
            <person name="Trujillo A."/>
            <person name="Tyler M."/>
            <person name="Perez-Rodriguez I."/>
            <person name="Amend J."/>
        </authorList>
    </citation>
    <scope>NUCLEOTIDE SEQUENCE [LARGE SCALE GENOMIC DNA]</scope>
    <source>
        <strain evidence="2 3">EPR-M</strain>
    </source>
</reference>
<dbReference type="AlphaFoldDB" id="A0A1X0XXH8"/>
<protein>
    <submittedName>
        <fullName evidence="2">Uncharacterized protein</fullName>
    </submittedName>
</protein>
<dbReference type="EMBL" id="NAAD01000019">
    <property type="protein sequence ID" value="ORJ57488.1"/>
    <property type="molecule type" value="Genomic_DNA"/>
</dbReference>
<sequence>MGVPFEQLGPGQVGRWVYQVIGKNGPIFNPQNIRYMAPEAPIQLAEAPMSDLALGMSGLTLIASVVNLAVSAKILSEVKSIARKLDQVISTLDELKDKANQIQRGVERIELHVVENHLRHALDYQLSRAISENAIDLQCISELASDVNRYIDAIPDPLLFNFKVRLSSDVRDRLLNLVSTLRAVRLLVAARFNEQTTPYNCLSLDLLDNYIGLGNSKVLVDAVVVQNEVFAQLSKGQSQVIRAVKNRFTFSDTSDTKHFNSLLQRKIEAIQDVFVGHFPEAVCLSLNLPDNFFDCADPYRAVEDVVLAWFTTDGGLIWQLAKELDGLVYGYEEVFWPKLKGKSSVLPAELEGRVAFKLEGSG</sequence>
<dbReference type="RefSeq" id="WP_085011369.1">
    <property type="nucleotide sequence ID" value="NZ_NAAD01000019.1"/>
</dbReference>
<dbReference type="Proteomes" id="UP000193136">
    <property type="component" value="Unassembled WGS sequence"/>
</dbReference>
<dbReference type="OrthoDB" id="5171247at2"/>
<keyword evidence="3" id="KW-1185">Reference proteome</keyword>
<name>A0A1X0XXH8_9BACT</name>
<proteinExistence type="predicted"/>
<gene>
    <name evidence="2" type="ORF">B5V00_13645</name>
</gene>
<accession>A0A1X0XXH8</accession>
<evidence type="ECO:0000256" key="1">
    <source>
        <dbReference type="SAM" id="Coils"/>
    </source>
</evidence>
<keyword evidence="1" id="KW-0175">Coiled coil</keyword>
<evidence type="ECO:0000313" key="3">
    <source>
        <dbReference type="Proteomes" id="UP000193136"/>
    </source>
</evidence>